<organism evidence="1 2">
    <name type="scientific">Rhododendron molle</name>
    <name type="common">Chinese azalea</name>
    <name type="synonym">Azalea mollis</name>
    <dbReference type="NCBI Taxonomy" id="49168"/>
    <lineage>
        <taxon>Eukaryota</taxon>
        <taxon>Viridiplantae</taxon>
        <taxon>Streptophyta</taxon>
        <taxon>Embryophyta</taxon>
        <taxon>Tracheophyta</taxon>
        <taxon>Spermatophyta</taxon>
        <taxon>Magnoliopsida</taxon>
        <taxon>eudicotyledons</taxon>
        <taxon>Gunneridae</taxon>
        <taxon>Pentapetalae</taxon>
        <taxon>asterids</taxon>
        <taxon>Ericales</taxon>
        <taxon>Ericaceae</taxon>
        <taxon>Ericoideae</taxon>
        <taxon>Rhodoreae</taxon>
        <taxon>Rhododendron</taxon>
    </lineage>
</organism>
<dbReference type="EMBL" id="CM046398">
    <property type="protein sequence ID" value="KAI8532765.1"/>
    <property type="molecule type" value="Genomic_DNA"/>
</dbReference>
<dbReference type="Proteomes" id="UP001062846">
    <property type="component" value="Chromosome 11"/>
</dbReference>
<sequence>MKDTGLIIRDWASQVLILDHEAVGGFLTHCGWNLILEGLSTGVPMVTWPVFGEQFYNEKLVNEILRIGVSIGSLKWRLVDGWGEERGDCEGGATGYGGGRGGEDEESGEGV</sequence>
<comment type="caution">
    <text evidence="1">The sequence shown here is derived from an EMBL/GenBank/DDBJ whole genome shotgun (WGS) entry which is preliminary data.</text>
</comment>
<name>A0ACC0LVN6_RHOML</name>
<protein>
    <submittedName>
        <fullName evidence="1">Uncharacterized protein</fullName>
    </submittedName>
</protein>
<keyword evidence="2" id="KW-1185">Reference proteome</keyword>
<accession>A0ACC0LVN6</accession>
<proteinExistence type="predicted"/>
<reference evidence="1" key="1">
    <citation type="submission" date="2022-02" db="EMBL/GenBank/DDBJ databases">
        <title>Plant Genome Project.</title>
        <authorList>
            <person name="Zhang R.-G."/>
        </authorList>
    </citation>
    <scope>NUCLEOTIDE SEQUENCE</scope>
    <source>
        <strain evidence="1">AT1</strain>
    </source>
</reference>
<evidence type="ECO:0000313" key="1">
    <source>
        <dbReference type="EMBL" id="KAI8532765.1"/>
    </source>
</evidence>
<evidence type="ECO:0000313" key="2">
    <source>
        <dbReference type="Proteomes" id="UP001062846"/>
    </source>
</evidence>
<gene>
    <name evidence="1" type="ORF">RHMOL_Rhmol11G0239500</name>
</gene>